<dbReference type="GO" id="GO:0008237">
    <property type="term" value="F:metallopeptidase activity"/>
    <property type="evidence" value="ECO:0007669"/>
    <property type="project" value="UniProtKB-KW"/>
</dbReference>
<evidence type="ECO:0000256" key="3">
    <source>
        <dbReference type="ARBA" id="ARBA00022723"/>
    </source>
</evidence>
<comment type="caution">
    <text evidence="8">The sequence shown here is derived from an EMBL/GenBank/DDBJ whole genome shotgun (WGS) entry which is preliminary data.</text>
</comment>
<gene>
    <name evidence="8" type="ORF">EJ04DRAFT_599123</name>
</gene>
<keyword evidence="4" id="KW-0378">Hydrolase</keyword>
<evidence type="ECO:0000256" key="7">
    <source>
        <dbReference type="SAM" id="SignalP"/>
    </source>
</evidence>
<dbReference type="EMBL" id="ML996436">
    <property type="protein sequence ID" value="KAF2726568.1"/>
    <property type="molecule type" value="Genomic_DNA"/>
</dbReference>
<dbReference type="Proteomes" id="UP000799444">
    <property type="component" value="Unassembled WGS sequence"/>
</dbReference>
<comment type="cofactor">
    <cofactor evidence="1">
        <name>Zn(2+)</name>
        <dbReference type="ChEBI" id="CHEBI:29105"/>
    </cofactor>
</comment>
<sequence length="221" mass="24884">MQLLVWGAFCFQLVLPLVVGTPVISSSTVTSAHSPDLVERAGAGPSAYPYDKSSPNDFSWENWDPQDTETQQADGRKIFRSWIDMQEMVYYAWQEADAKSDTLKRWFDEADADSVKKVLERVIDPKVVVNNLGAVTPLMKDWVLDRNDFASGCTRLKNAYSASNRGYFRLCPKGISQPEAEDMECKDLDQHASQKMKSVAFSMMHVFEGSHSVTQSRNIVT</sequence>
<feature type="signal peptide" evidence="7">
    <location>
        <begin position="1"/>
        <end position="20"/>
    </location>
</feature>
<keyword evidence="3" id="KW-0479">Metal-binding</keyword>
<evidence type="ECO:0000256" key="2">
    <source>
        <dbReference type="ARBA" id="ARBA00022670"/>
    </source>
</evidence>
<evidence type="ECO:0000313" key="9">
    <source>
        <dbReference type="Proteomes" id="UP000799444"/>
    </source>
</evidence>
<dbReference type="PANTHER" id="PTHR37016">
    <property type="match status" value="1"/>
</dbReference>
<accession>A0A9P4UVA6</accession>
<keyword evidence="9" id="KW-1185">Reference proteome</keyword>
<keyword evidence="6" id="KW-0482">Metalloprotease</keyword>
<evidence type="ECO:0000256" key="1">
    <source>
        <dbReference type="ARBA" id="ARBA00001947"/>
    </source>
</evidence>
<dbReference type="GO" id="GO:0046872">
    <property type="term" value="F:metal ion binding"/>
    <property type="evidence" value="ECO:0007669"/>
    <property type="project" value="UniProtKB-KW"/>
</dbReference>
<dbReference type="InterPro" id="IPR050414">
    <property type="entry name" value="Fungal_M35_metalloproteases"/>
</dbReference>
<evidence type="ECO:0000313" key="8">
    <source>
        <dbReference type="EMBL" id="KAF2726568.1"/>
    </source>
</evidence>
<name>A0A9P4UVA6_9PLEO</name>
<feature type="chain" id="PRO_5040186629" evidence="7">
    <location>
        <begin position="21"/>
        <end position="221"/>
    </location>
</feature>
<protein>
    <submittedName>
        <fullName evidence="8">Uncharacterized protein</fullName>
    </submittedName>
</protein>
<reference evidence="8" key="1">
    <citation type="journal article" date="2020" name="Stud. Mycol.">
        <title>101 Dothideomycetes genomes: a test case for predicting lifestyles and emergence of pathogens.</title>
        <authorList>
            <person name="Haridas S."/>
            <person name="Albert R."/>
            <person name="Binder M."/>
            <person name="Bloem J."/>
            <person name="Labutti K."/>
            <person name="Salamov A."/>
            <person name="Andreopoulos B."/>
            <person name="Baker S."/>
            <person name="Barry K."/>
            <person name="Bills G."/>
            <person name="Bluhm B."/>
            <person name="Cannon C."/>
            <person name="Castanera R."/>
            <person name="Culley D."/>
            <person name="Daum C."/>
            <person name="Ezra D."/>
            <person name="Gonzalez J."/>
            <person name="Henrissat B."/>
            <person name="Kuo A."/>
            <person name="Liang C."/>
            <person name="Lipzen A."/>
            <person name="Lutzoni F."/>
            <person name="Magnuson J."/>
            <person name="Mondo S."/>
            <person name="Nolan M."/>
            <person name="Ohm R."/>
            <person name="Pangilinan J."/>
            <person name="Park H.-J."/>
            <person name="Ramirez L."/>
            <person name="Alfaro M."/>
            <person name="Sun H."/>
            <person name="Tritt A."/>
            <person name="Yoshinaga Y."/>
            <person name="Zwiers L.-H."/>
            <person name="Turgeon B."/>
            <person name="Goodwin S."/>
            <person name="Spatafora J."/>
            <person name="Crous P."/>
            <person name="Grigoriev I."/>
        </authorList>
    </citation>
    <scope>NUCLEOTIDE SEQUENCE</scope>
    <source>
        <strain evidence="8">CBS 125425</strain>
    </source>
</reference>
<keyword evidence="5" id="KW-0862">Zinc</keyword>
<evidence type="ECO:0000256" key="4">
    <source>
        <dbReference type="ARBA" id="ARBA00022801"/>
    </source>
</evidence>
<dbReference type="OrthoDB" id="3786334at2759"/>
<keyword evidence="2" id="KW-0645">Protease</keyword>
<dbReference type="AlphaFoldDB" id="A0A9P4UVA6"/>
<proteinExistence type="predicted"/>
<dbReference type="PANTHER" id="PTHR37016:SF3">
    <property type="entry name" value="NEUTRAL PROTEASE 2-RELATED"/>
    <property type="match status" value="1"/>
</dbReference>
<organism evidence="8 9">
    <name type="scientific">Polyplosphaeria fusca</name>
    <dbReference type="NCBI Taxonomy" id="682080"/>
    <lineage>
        <taxon>Eukaryota</taxon>
        <taxon>Fungi</taxon>
        <taxon>Dikarya</taxon>
        <taxon>Ascomycota</taxon>
        <taxon>Pezizomycotina</taxon>
        <taxon>Dothideomycetes</taxon>
        <taxon>Pleosporomycetidae</taxon>
        <taxon>Pleosporales</taxon>
        <taxon>Tetraplosphaeriaceae</taxon>
        <taxon>Polyplosphaeria</taxon>
    </lineage>
</organism>
<evidence type="ECO:0000256" key="6">
    <source>
        <dbReference type="ARBA" id="ARBA00023049"/>
    </source>
</evidence>
<evidence type="ECO:0000256" key="5">
    <source>
        <dbReference type="ARBA" id="ARBA00022833"/>
    </source>
</evidence>
<keyword evidence="7" id="KW-0732">Signal</keyword>
<dbReference type="GO" id="GO:0006508">
    <property type="term" value="P:proteolysis"/>
    <property type="evidence" value="ECO:0007669"/>
    <property type="project" value="UniProtKB-KW"/>
</dbReference>